<evidence type="ECO:0000256" key="1">
    <source>
        <dbReference type="ARBA" id="ARBA00004141"/>
    </source>
</evidence>
<dbReference type="AlphaFoldDB" id="A0A8S0XHL1"/>
<evidence type="ECO:0000313" key="9">
    <source>
        <dbReference type="EMBL" id="CAA7262739.1"/>
    </source>
</evidence>
<evidence type="ECO:0000256" key="4">
    <source>
        <dbReference type="ARBA" id="ARBA00022989"/>
    </source>
</evidence>
<dbReference type="EMBL" id="CACVBS010000036">
    <property type="protein sequence ID" value="CAA7262739.1"/>
    <property type="molecule type" value="Genomic_DNA"/>
</dbReference>
<feature type="transmembrane region" description="Helical" evidence="6">
    <location>
        <begin position="199"/>
        <end position="219"/>
    </location>
</feature>
<dbReference type="Gene3D" id="1.20.1250.20">
    <property type="entry name" value="MFS general substrate transporter like domains"/>
    <property type="match status" value="1"/>
</dbReference>
<protein>
    <recommendedName>
        <fullName evidence="8">Major facilitator superfamily (MFS) profile domain-containing protein</fullName>
    </recommendedName>
</protein>
<dbReference type="SUPFAM" id="SSF103473">
    <property type="entry name" value="MFS general substrate transporter"/>
    <property type="match status" value="1"/>
</dbReference>
<dbReference type="InterPro" id="IPR036259">
    <property type="entry name" value="MFS_trans_sf"/>
</dbReference>
<evidence type="ECO:0000256" key="6">
    <source>
        <dbReference type="SAM" id="Phobius"/>
    </source>
</evidence>
<dbReference type="PANTHER" id="PTHR23511">
    <property type="entry name" value="SYNAPTIC VESICLE GLYCOPROTEIN 2"/>
    <property type="match status" value="1"/>
</dbReference>
<proteinExistence type="predicted"/>
<feature type="chain" id="PRO_5035808129" description="Major facilitator superfamily (MFS) profile domain-containing protein" evidence="7">
    <location>
        <begin position="20"/>
        <end position="290"/>
    </location>
</feature>
<keyword evidence="2" id="KW-0813">Transport</keyword>
<feature type="transmembrane region" description="Helical" evidence="6">
    <location>
        <begin position="261"/>
        <end position="282"/>
    </location>
</feature>
<feature type="domain" description="Major facilitator superfamily (MFS) profile" evidence="8">
    <location>
        <begin position="1"/>
        <end position="285"/>
    </location>
</feature>
<dbReference type="GO" id="GO:0022857">
    <property type="term" value="F:transmembrane transporter activity"/>
    <property type="evidence" value="ECO:0007669"/>
    <property type="project" value="InterPro"/>
</dbReference>
<dbReference type="GO" id="GO:0016020">
    <property type="term" value="C:membrane"/>
    <property type="evidence" value="ECO:0007669"/>
    <property type="project" value="UniProtKB-SubCell"/>
</dbReference>
<dbReference type="PANTHER" id="PTHR23511:SF12">
    <property type="entry name" value="TRANSPORTER, PUTATIVE (AFU_ORTHOLOGUE AFUA_7G01740)-RELATED"/>
    <property type="match status" value="1"/>
</dbReference>
<evidence type="ECO:0000313" key="10">
    <source>
        <dbReference type="Proteomes" id="UP000467700"/>
    </source>
</evidence>
<dbReference type="InterPro" id="IPR011701">
    <property type="entry name" value="MFS"/>
</dbReference>
<evidence type="ECO:0000256" key="7">
    <source>
        <dbReference type="SAM" id="SignalP"/>
    </source>
</evidence>
<comment type="caution">
    <text evidence="9">The sequence shown here is derived from an EMBL/GenBank/DDBJ whole genome shotgun (WGS) entry which is preliminary data.</text>
</comment>
<keyword evidence="10" id="KW-1185">Reference proteome</keyword>
<keyword evidence="7" id="KW-0732">Signal</keyword>
<feature type="transmembrane region" description="Helical" evidence="6">
    <location>
        <begin position="176"/>
        <end position="193"/>
    </location>
</feature>
<dbReference type="Pfam" id="PF07690">
    <property type="entry name" value="MFS_1"/>
    <property type="match status" value="1"/>
</dbReference>
<evidence type="ECO:0000256" key="5">
    <source>
        <dbReference type="ARBA" id="ARBA00023136"/>
    </source>
</evidence>
<sequence>MGGLVLVLWGIRFFAFTLHESPKFLVGRGRDKEAVEVVHRVAEFNGTVSTLTVDDLRAFDYGGEKAATTPARRRWKVIKEKTRMFDGTHIKPLFETPTLARSTTMLIAIWGLIGLANTLYSSFVTYYLSTRGAVFGDGSVYVTYRNLVILSVIGLPGPLFSAYLIECRPLGRRRTLAISVALTGIFVLAATTARSSTVLLIWNCACGFTTNMTFSVLQTMTPELSPTRSRVTGIAMAAAVHRISGVMAPVIALYANLATAVPIYIAGAIFLVAAVMAILLPYESRGRASM</sequence>
<feature type="transmembrane region" description="Helical" evidence="6">
    <location>
        <begin position="231"/>
        <end position="255"/>
    </location>
</feature>
<feature type="transmembrane region" description="Helical" evidence="6">
    <location>
        <begin position="106"/>
        <end position="127"/>
    </location>
</feature>
<reference evidence="9 10" key="1">
    <citation type="submission" date="2020-01" db="EMBL/GenBank/DDBJ databases">
        <authorList>
            <person name="Gupta K D."/>
        </authorList>
    </citation>
    <scope>NUCLEOTIDE SEQUENCE [LARGE SCALE GENOMIC DNA]</scope>
</reference>
<keyword evidence="5 6" id="KW-0472">Membrane</keyword>
<keyword evidence="4 6" id="KW-1133">Transmembrane helix</keyword>
<dbReference type="OrthoDB" id="3936150at2759"/>
<feature type="signal peptide" evidence="7">
    <location>
        <begin position="1"/>
        <end position="19"/>
    </location>
</feature>
<feature type="transmembrane region" description="Helical" evidence="6">
    <location>
        <begin position="147"/>
        <end position="164"/>
    </location>
</feature>
<organism evidence="9 10">
    <name type="scientific">Cyclocybe aegerita</name>
    <name type="common">Black poplar mushroom</name>
    <name type="synonym">Agrocybe aegerita</name>
    <dbReference type="NCBI Taxonomy" id="1973307"/>
    <lineage>
        <taxon>Eukaryota</taxon>
        <taxon>Fungi</taxon>
        <taxon>Dikarya</taxon>
        <taxon>Basidiomycota</taxon>
        <taxon>Agaricomycotina</taxon>
        <taxon>Agaricomycetes</taxon>
        <taxon>Agaricomycetidae</taxon>
        <taxon>Agaricales</taxon>
        <taxon>Agaricineae</taxon>
        <taxon>Bolbitiaceae</taxon>
        <taxon>Cyclocybe</taxon>
    </lineage>
</organism>
<evidence type="ECO:0000256" key="2">
    <source>
        <dbReference type="ARBA" id="ARBA00022448"/>
    </source>
</evidence>
<dbReference type="Proteomes" id="UP000467700">
    <property type="component" value="Unassembled WGS sequence"/>
</dbReference>
<evidence type="ECO:0000259" key="8">
    <source>
        <dbReference type="PROSITE" id="PS50850"/>
    </source>
</evidence>
<gene>
    <name evidence="9" type="ORF">AAE3_LOCUS4770</name>
</gene>
<comment type="subcellular location">
    <subcellularLocation>
        <location evidence="1">Membrane</location>
        <topology evidence="1">Multi-pass membrane protein</topology>
    </subcellularLocation>
</comment>
<name>A0A8S0XHL1_CYCAE</name>
<keyword evidence="3 6" id="KW-0812">Transmembrane</keyword>
<dbReference type="PROSITE" id="PS50850">
    <property type="entry name" value="MFS"/>
    <property type="match status" value="1"/>
</dbReference>
<dbReference type="InterPro" id="IPR020846">
    <property type="entry name" value="MFS_dom"/>
</dbReference>
<evidence type="ECO:0000256" key="3">
    <source>
        <dbReference type="ARBA" id="ARBA00022692"/>
    </source>
</evidence>
<accession>A0A8S0XHL1</accession>